<keyword evidence="2" id="KW-0812">Transmembrane</keyword>
<evidence type="ECO:0000313" key="4">
    <source>
        <dbReference type="Proteomes" id="UP000192596"/>
    </source>
</evidence>
<feature type="region of interest" description="Disordered" evidence="1">
    <location>
        <begin position="180"/>
        <end position="205"/>
    </location>
</feature>
<sequence length="418" mass="44147">MLDPNPTDVLSPQAHTPPSSSARSSSIDDDSWIDHFIDDGFAHLATARYTSRSPARWRDTRAPATASDVEAQQSDHTQPPEIAIRLHPLATVPSGIASKVDYEQGLEFTREDKRAMIIVFLSVLAFTIIVIVAMVASGQQGKDDEWLSDHSRISMINESSLGTALPSVKTLTDQSDTTQLFEASDSTSRLPTSTPTLDADQMPSMTSRQSTITIEIDHVTARLPTRSSLDIPLATPTTIEVTSSSYGTSAIYPAESTSGDETSMDTTTVSPEPGSDTVTATASVSKAPMPAPPTPSSPIDTPVVPVASPTVGFPSLESITSDAPGLHSAVVTSPVNLSTGWGGSLVISTWTMPAKTIESTLNIVPTSSAMSAAAMSTTTAELTSEATPLNARPDRRPGEMVNSILHVIGEGLEQMGHH</sequence>
<feature type="compositionally biased region" description="Polar residues" evidence="1">
    <location>
        <begin position="8"/>
        <end position="18"/>
    </location>
</feature>
<dbReference type="InParanoid" id="A0A1V8TNX5"/>
<keyword evidence="2" id="KW-0472">Membrane</keyword>
<gene>
    <name evidence="3" type="ORF">B0A48_02422</name>
</gene>
<accession>A0A1V8TNX5</accession>
<dbReference type="AlphaFoldDB" id="A0A1V8TNX5"/>
<feature type="region of interest" description="Disordered" evidence="1">
    <location>
        <begin position="53"/>
        <end position="76"/>
    </location>
</feature>
<feature type="region of interest" description="Disordered" evidence="1">
    <location>
        <begin position="1"/>
        <end position="27"/>
    </location>
</feature>
<comment type="caution">
    <text evidence="3">The sequence shown here is derived from an EMBL/GenBank/DDBJ whole genome shotgun (WGS) entry which is preliminary data.</text>
</comment>
<evidence type="ECO:0000313" key="3">
    <source>
        <dbReference type="EMBL" id="OQO12958.1"/>
    </source>
</evidence>
<keyword evidence="2" id="KW-1133">Transmembrane helix</keyword>
<dbReference type="EMBL" id="NAJO01000004">
    <property type="protein sequence ID" value="OQO12958.1"/>
    <property type="molecule type" value="Genomic_DNA"/>
</dbReference>
<name>A0A1V8TNX5_9PEZI</name>
<dbReference type="Proteomes" id="UP000192596">
    <property type="component" value="Unassembled WGS sequence"/>
</dbReference>
<dbReference type="STRING" id="1507870.A0A1V8TNX5"/>
<organism evidence="3 4">
    <name type="scientific">Cryoendolithus antarcticus</name>
    <dbReference type="NCBI Taxonomy" id="1507870"/>
    <lineage>
        <taxon>Eukaryota</taxon>
        <taxon>Fungi</taxon>
        <taxon>Dikarya</taxon>
        <taxon>Ascomycota</taxon>
        <taxon>Pezizomycotina</taxon>
        <taxon>Dothideomycetes</taxon>
        <taxon>Dothideomycetidae</taxon>
        <taxon>Cladosporiales</taxon>
        <taxon>Cladosporiaceae</taxon>
        <taxon>Cryoendolithus</taxon>
    </lineage>
</organism>
<protein>
    <submittedName>
        <fullName evidence="3">Uncharacterized protein</fullName>
    </submittedName>
</protein>
<feature type="compositionally biased region" description="Low complexity" evidence="1">
    <location>
        <begin position="184"/>
        <end position="198"/>
    </location>
</feature>
<reference evidence="4" key="1">
    <citation type="submission" date="2017-03" db="EMBL/GenBank/DDBJ databases">
        <title>Genomes of endolithic fungi from Antarctica.</title>
        <authorList>
            <person name="Coleine C."/>
            <person name="Masonjones S."/>
            <person name="Stajich J.E."/>
        </authorList>
    </citation>
    <scope>NUCLEOTIDE SEQUENCE [LARGE SCALE GENOMIC DNA]</scope>
    <source>
        <strain evidence="4">CCFEE 5527</strain>
    </source>
</reference>
<feature type="compositionally biased region" description="Polar residues" evidence="1">
    <location>
        <begin position="255"/>
        <end position="284"/>
    </location>
</feature>
<feature type="transmembrane region" description="Helical" evidence="2">
    <location>
        <begin position="115"/>
        <end position="136"/>
    </location>
</feature>
<feature type="region of interest" description="Disordered" evidence="1">
    <location>
        <begin position="253"/>
        <end position="300"/>
    </location>
</feature>
<evidence type="ECO:0000256" key="1">
    <source>
        <dbReference type="SAM" id="MobiDB-lite"/>
    </source>
</evidence>
<keyword evidence="4" id="KW-1185">Reference proteome</keyword>
<evidence type="ECO:0000256" key="2">
    <source>
        <dbReference type="SAM" id="Phobius"/>
    </source>
</evidence>
<proteinExistence type="predicted"/>